<accession>A0A370UD70</accession>
<evidence type="ECO:0000313" key="4">
    <source>
        <dbReference type="EMBL" id="RDL45699.1"/>
    </source>
</evidence>
<dbReference type="GO" id="GO:0003690">
    <property type="term" value="F:double-stranded DNA binding"/>
    <property type="evidence" value="ECO:0007669"/>
    <property type="project" value="TreeGrafter"/>
</dbReference>
<dbReference type="GO" id="GO:0003727">
    <property type="term" value="F:single-stranded RNA binding"/>
    <property type="evidence" value="ECO:0007669"/>
    <property type="project" value="TreeGrafter"/>
</dbReference>
<protein>
    <submittedName>
        <fullName evidence="4">Nucleoid-associated protein</fullName>
    </submittedName>
</protein>
<gene>
    <name evidence="4" type="ORF">DN730_01220</name>
</gene>
<comment type="subcellular location">
    <subcellularLocation>
        <location evidence="1">Cytoplasm</location>
        <location evidence="1">Nucleoid</location>
    </subcellularLocation>
</comment>
<keyword evidence="3" id="KW-0963">Cytoplasm</keyword>
<reference evidence="4 5" key="1">
    <citation type="submission" date="2018-06" db="EMBL/GenBank/DDBJ databases">
        <title>Marinomonas sp. YLB-05 draft genome sequence.</title>
        <authorList>
            <person name="Yu L."/>
            <person name="Tang X."/>
        </authorList>
    </citation>
    <scope>NUCLEOTIDE SEQUENCE [LARGE SCALE GENOMIC DNA]</scope>
    <source>
        <strain evidence="4 5">YLB-05</strain>
    </source>
</reference>
<dbReference type="PANTHER" id="PTHR38772">
    <property type="match status" value="1"/>
</dbReference>
<evidence type="ECO:0000256" key="1">
    <source>
        <dbReference type="ARBA" id="ARBA00004453"/>
    </source>
</evidence>
<keyword evidence="5" id="KW-1185">Reference proteome</keyword>
<evidence type="ECO:0000256" key="3">
    <source>
        <dbReference type="ARBA" id="ARBA00022490"/>
    </source>
</evidence>
<evidence type="ECO:0000256" key="2">
    <source>
        <dbReference type="ARBA" id="ARBA00009035"/>
    </source>
</evidence>
<dbReference type="InterPro" id="IPR007358">
    <property type="entry name" value="Nucleoid_associated_NdpA"/>
</dbReference>
<dbReference type="OrthoDB" id="9131762at2"/>
<dbReference type="AlphaFoldDB" id="A0A370UD70"/>
<evidence type="ECO:0000313" key="5">
    <source>
        <dbReference type="Proteomes" id="UP000254326"/>
    </source>
</evidence>
<dbReference type="GO" id="GO:0043590">
    <property type="term" value="C:bacterial nucleoid"/>
    <property type="evidence" value="ECO:0007669"/>
    <property type="project" value="TreeGrafter"/>
</dbReference>
<comment type="caution">
    <text evidence="4">The sequence shown here is derived from an EMBL/GenBank/DDBJ whole genome shotgun (WGS) entry which is preliminary data.</text>
</comment>
<proteinExistence type="inferred from homology"/>
<dbReference type="Proteomes" id="UP000254326">
    <property type="component" value="Unassembled WGS sequence"/>
</dbReference>
<dbReference type="PANTHER" id="PTHR38772:SF1">
    <property type="entry name" value="NUCLEOID-ASSOCIATED PROTEIN YEJK"/>
    <property type="match status" value="1"/>
</dbReference>
<comment type="similarity">
    <text evidence="2">Belongs to the YejK family.</text>
</comment>
<organism evidence="4 5">
    <name type="scientific">Marinomonas piezotolerans</name>
    <dbReference type="NCBI Taxonomy" id="2213058"/>
    <lineage>
        <taxon>Bacteria</taxon>
        <taxon>Pseudomonadati</taxon>
        <taxon>Pseudomonadota</taxon>
        <taxon>Gammaproteobacteria</taxon>
        <taxon>Oceanospirillales</taxon>
        <taxon>Oceanospirillaceae</taxon>
        <taxon>Marinomonas</taxon>
    </lineage>
</organism>
<sequence length="343" mass="38369">MSIVNLIVHEVQKKEGESKALLIARPEENPIDDEAEQLAAKVTHLFNRSGMNTGQFSNPEGSDEGSKLPALLYKHFSGDAFDDFAAFSKACAAEYVRFLDPVSEAEGGLLWFNHYEQGGTHFLFIVLLKRKAGITLGEDLSFTQVNQLETDKLHMAMRVNLSAYHDRDDTRYIAFRFGKAPKPESEYFTQFIGCDEPKVAAKETRKLVEAASAFCQSQSMPSKAANEFKKAVAEQCMEKADEREPLELGDIARQIESRFSPEQASKFLEIAESDAFQIEKEIFVEKAALKKLTRASGSNRALTLSFDTELLGESIVFDPDTGELTLKELPRSLLKQLMSMESK</sequence>
<dbReference type="EMBL" id="QKRA01000001">
    <property type="protein sequence ID" value="RDL45699.1"/>
    <property type="molecule type" value="Genomic_DNA"/>
</dbReference>
<name>A0A370UD70_9GAMM</name>
<dbReference type="Pfam" id="PF04245">
    <property type="entry name" value="NA37"/>
    <property type="match status" value="1"/>
</dbReference>
<dbReference type="RefSeq" id="WP_115466288.1">
    <property type="nucleotide sequence ID" value="NZ_QKRA01000001.1"/>
</dbReference>